<dbReference type="Proteomes" id="UP001586593">
    <property type="component" value="Unassembled WGS sequence"/>
</dbReference>
<keyword evidence="3" id="KW-1185">Reference proteome</keyword>
<protein>
    <recommendedName>
        <fullName evidence="4">Aminoglycoside phosphotransferase domain-containing protein</fullName>
    </recommendedName>
</protein>
<accession>A0ABR3VEH7</accession>
<feature type="region of interest" description="Disordered" evidence="1">
    <location>
        <begin position="144"/>
        <end position="187"/>
    </location>
</feature>
<reference evidence="2 3" key="1">
    <citation type="journal article" date="2024" name="Commun. Biol.">
        <title>Comparative genomic analysis of thermophilic fungi reveals convergent evolutionary adaptations and gene losses.</title>
        <authorList>
            <person name="Steindorff A.S."/>
            <person name="Aguilar-Pontes M.V."/>
            <person name="Robinson A.J."/>
            <person name="Andreopoulos B."/>
            <person name="LaButti K."/>
            <person name="Kuo A."/>
            <person name="Mondo S."/>
            <person name="Riley R."/>
            <person name="Otillar R."/>
            <person name="Haridas S."/>
            <person name="Lipzen A."/>
            <person name="Grimwood J."/>
            <person name="Schmutz J."/>
            <person name="Clum A."/>
            <person name="Reid I.D."/>
            <person name="Moisan M.C."/>
            <person name="Butler G."/>
            <person name="Nguyen T.T.M."/>
            <person name="Dewar K."/>
            <person name="Conant G."/>
            <person name="Drula E."/>
            <person name="Henrissat B."/>
            <person name="Hansel C."/>
            <person name="Singer S."/>
            <person name="Hutchinson M.I."/>
            <person name="de Vries R.P."/>
            <person name="Natvig D.O."/>
            <person name="Powell A.J."/>
            <person name="Tsang A."/>
            <person name="Grigoriev I.V."/>
        </authorList>
    </citation>
    <scope>NUCLEOTIDE SEQUENCE [LARGE SCALE GENOMIC DNA]</scope>
    <source>
        <strain evidence="2 3">ATCC 24622</strain>
    </source>
</reference>
<gene>
    <name evidence="2" type="ORF">VTK73DRAFT_3845</name>
</gene>
<name>A0ABR3VEH7_9PEZI</name>
<dbReference type="EMBL" id="JAZHXJ010002246">
    <property type="protein sequence ID" value="KAL1840112.1"/>
    <property type="molecule type" value="Genomic_DNA"/>
</dbReference>
<evidence type="ECO:0000313" key="2">
    <source>
        <dbReference type="EMBL" id="KAL1840112.1"/>
    </source>
</evidence>
<feature type="compositionally biased region" description="Low complexity" evidence="1">
    <location>
        <begin position="152"/>
        <end position="187"/>
    </location>
</feature>
<dbReference type="SUPFAM" id="SSF56112">
    <property type="entry name" value="Protein kinase-like (PK-like)"/>
    <property type="match status" value="1"/>
</dbReference>
<organism evidence="2 3">
    <name type="scientific">Phialemonium thermophilum</name>
    <dbReference type="NCBI Taxonomy" id="223376"/>
    <lineage>
        <taxon>Eukaryota</taxon>
        <taxon>Fungi</taxon>
        <taxon>Dikarya</taxon>
        <taxon>Ascomycota</taxon>
        <taxon>Pezizomycotina</taxon>
        <taxon>Sordariomycetes</taxon>
        <taxon>Sordariomycetidae</taxon>
        <taxon>Cephalothecales</taxon>
        <taxon>Cephalothecaceae</taxon>
        <taxon>Phialemonium</taxon>
    </lineage>
</organism>
<comment type="caution">
    <text evidence="2">The sequence shown here is derived from an EMBL/GenBank/DDBJ whole genome shotgun (WGS) entry which is preliminary data.</text>
</comment>
<evidence type="ECO:0000256" key="1">
    <source>
        <dbReference type="SAM" id="MobiDB-lite"/>
    </source>
</evidence>
<proteinExistence type="predicted"/>
<evidence type="ECO:0008006" key="4">
    <source>
        <dbReference type="Google" id="ProtNLM"/>
    </source>
</evidence>
<dbReference type="InterPro" id="IPR011009">
    <property type="entry name" value="Kinase-like_dom_sf"/>
</dbReference>
<sequence length="187" mass="20102">MEPNTDAHTALIAATLRDRFGLSPEHLGIQRVEHAKNNHVYLVDMAPPTSELREDASSRPQPFTSVIPAGTSRLVFRIANADASLEDAVRVRNEVACLALGRQALASVDARLVPRVYAWNDRLDAEGGGLRWILEEWKGGETWPSRTFASPTAAEASGASHSTTTASSPTRPARSPAAVPSPRTPTS</sequence>
<evidence type="ECO:0000313" key="3">
    <source>
        <dbReference type="Proteomes" id="UP001586593"/>
    </source>
</evidence>